<evidence type="ECO:0000313" key="3">
    <source>
        <dbReference type="Proteomes" id="UP000316628"/>
    </source>
</evidence>
<evidence type="ECO:0000256" key="1">
    <source>
        <dbReference type="ARBA" id="ARBA00007378"/>
    </source>
</evidence>
<dbReference type="OrthoDB" id="3620445at2"/>
<organism evidence="2 3">
    <name type="scientific">Saccharothrix saharensis</name>
    <dbReference type="NCBI Taxonomy" id="571190"/>
    <lineage>
        <taxon>Bacteria</taxon>
        <taxon>Bacillati</taxon>
        <taxon>Actinomycetota</taxon>
        <taxon>Actinomycetes</taxon>
        <taxon>Pseudonocardiales</taxon>
        <taxon>Pseudonocardiaceae</taxon>
        <taxon>Saccharothrix</taxon>
    </lineage>
</organism>
<dbReference type="SUPFAM" id="SSF82784">
    <property type="entry name" value="OsmC-like"/>
    <property type="match status" value="1"/>
</dbReference>
<dbReference type="InterPro" id="IPR036102">
    <property type="entry name" value="OsmC/Ohrsf"/>
</dbReference>
<dbReference type="InterPro" id="IPR015946">
    <property type="entry name" value="KH_dom-like_a/b"/>
</dbReference>
<dbReference type="EMBL" id="VFPP01000001">
    <property type="protein sequence ID" value="TQM78685.1"/>
    <property type="molecule type" value="Genomic_DNA"/>
</dbReference>
<comment type="similarity">
    <text evidence="1">Belongs to the OsmC/Ohr family.</text>
</comment>
<dbReference type="Proteomes" id="UP000316628">
    <property type="component" value="Unassembled WGS sequence"/>
</dbReference>
<dbReference type="PANTHER" id="PTHR33797">
    <property type="entry name" value="ORGANIC HYDROPEROXIDE RESISTANCE PROTEIN-LIKE"/>
    <property type="match status" value="1"/>
</dbReference>
<accession>A0A543J779</accession>
<protein>
    <submittedName>
        <fullName evidence="2">Organic hydroperoxide reductase OsmC/OhrA</fullName>
    </submittedName>
</protein>
<dbReference type="Pfam" id="PF02566">
    <property type="entry name" value="OsmC"/>
    <property type="match status" value="1"/>
</dbReference>
<dbReference type="PANTHER" id="PTHR33797:SF2">
    <property type="entry name" value="ORGANIC HYDROPEROXIDE RESISTANCE PROTEIN-LIKE"/>
    <property type="match status" value="1"/>
</dbReference>
<dbReference type="GO" id="GO:0006979">
    <property type="term" value="P:response to oxidative stress"/>
    <property type="evidence" value="ECO:0007669"/>
    <property type="project" value="InterPro"/>
</dbReference>
<sequence>MAKLYNTAAVSRNGRVEVDGAEPTALPVIQPVELGGSGGGWNPEHLFAAALATCVHQSLVLLASSAGHDTEGSTVRAEVTLSGHDAQQYDLAARLVVELPNITDHEQRRTLVDRVARHCPLANGWEMSVT</sequence>
<name>A0A543J779_9PSEU</name>
<keyword evidence="3" id="KW-1185">Reference proteome</keyword>
<dbReference type="RefSeq" id="WP_141975396.1">
    <property type="nucleotide sequence ID" value="NZ_VFPP01000001.1"/>
</dbReference>
<proteinExistence type="inferred from homology"/>
<dbReference type="AlphaFoldDB" id="A0A543J779"/>
<gene>
    <name evidence="2" type="ORF">FHX81_0961</name>
</gene>
<reference evidence="2 3" key="1">
    <citation type="submission" date="2019-06" db="EMBL/GenBank/DDBJ databases">
        <title>Sequencing the genomes of 1000 actinobacteria strains.</title>
        <authorList>
            <person name="Klenk H.-P."/>
        </authorList>
    </citation>
    <scope>NUCLEOTIDE SEQUENCE [LARGE SCALE GENOMIC DNA]</scope>
    <source>
        <strain evidence="2 3">DSM 45456</strain>
    </source>
</reference>
<comment type="caution">
    <text evidence="2">The sequence shown here is derived from an EMBL/GenBank/DDBJ whole genome shotgun (WGS) entry which is preliminary data.</text>
</comment>
<dbReference type="InterPro" id="IPR019953">
    <property type="entry name" value="OHR"/>
</dbReference>
<dbReference type="Gene3D" id="3.30.300.20">
    <property type="match status" value="1"/>
</dbReference>
<evidence type="ECO:0000313" key="2">
    <source>
        <dbReference type="EMBL" id="TQM78685.1"/>
    </source>
</evidence>
<dbReference type="InterPro" id="IPR003718">
    <property type="entry name" value="OsmC/Ohr_fam"/>
</dbReference>